<feature type="transmembrane region" description="Helical" evidence="8">
    <location>
        <begin position="90"/>
        <end position="117"/>
    </location>
</feature>
<evidence type="ECO:0000313" key="10">
    <source>
        <dbReference type="Proteomes" id="UP000235387"/>
    </source>
</evidence>
<evidence type="ECO:0000256" key="3">
    <source>
        <dbReference type="ARBA" id="ARBA00022475"/>
    </source>
</evidence>
<organism evidence="9 10">
    <name type="scientific">Enterovibrio norvegicus</name>
    <dbReference type="NCBI Taxonomy" id="188144"/>
    <lineage>
        <taxon>Bacteria</taxon>
        <taxon>Pseudomonadati</taxon>
        <taxon>Pseudomonadota</taxon>
        <taxon>Gammaproteobacteria</taxon>
        <taxon>Vibrionales</taxon>
        <taxon>Vibrionaceae</taxon>
        <taxon>Enterovibrio</taxon>
    </lineage>
</organism>
<dbReference type="PANTHER" id="PTHR30462:SF1">
    <property type="entry name" value="INTERMEMBRANE TRANSPORT PROTEIN YEBS"/>
    <property type="match status" value="1"/>
</dbReference>
<dbReference type="InterPro" id="IPR005219">
    <property type="entry name" value="PqiA-like_proteobact"/>
</dbReference>
<feature type="transmembrane region" description="Helical" evidence="8">
    <location>
        <begin position="378"/>
        <end position="397"/>
    </location>
</feature>
<dbReference type="Pfam" id="PF04403">
    <property type="entry name" value="PqiA"/>
    <property type="match status" value="2"/>
</dbReference>
<keyword evidence="3" id="KW-1003">Cell membrane</keyword>
<reference evidence="10" key="1">
    <citation type="submission" date="2016-07" db="EMBL/GenBank/DDBJ databases">
        <title>Nontailed viruses are major unrecognized killers of bacteria in the ocean.</title>
        <authorList>
            <person name="Kauffman K."/>
            <person name="Hussain F."/>
            <person name="Yang J."/>
            <person name="Arevalo P."/>
            <person name="Brown J."/>
            <person name="Cutler M."/>
            <person name="Kelly L."/>
            <person name="Polz M.F."/>
        </authorList>
    </citation>
    <scope>NUCLEOTIDE SEQUENCE [LARGE SCALE GENOMIC DNA]</scope>
    <source>
        <strain evidence="10">10N.261.45.A10</strain>
    </source>
</reference>
<evidence type="ECO:0000256" key="4">
    <source>
        <dbReference type="ARBA" id="ARBA00022519"/>
    </source>
</evidence>
<evidence type="ECO:0000256" key="6">
    <source>
        <dbReference type="ARBA" id="ARBA00022989"/>
    </source>
</evidence>
<dbReference type="PANTHER" id="PTHR30462">
    <property type="entry name" value="INTERMEMBRANE TRANSPORT PROTEIN PQIB-RELATED"/>
    <property type="match status" value="1"/>
</dbReference>
<feature type="transmembrane region" description="Helical" evidence="8">
    <location>
        <begin position="344"/>
        <end position="366"/>
    </location>
</feature>
<dbReference type="NCBIfam" id="TIGR00155">
    <property type="entry name" value="pqiA_fam"/>
    <property type="match status" value="1"/>
</dbReference>
<dbReference type="RefSeq" id="WP_102392190.1">
    <property type="nucleotide sequence ID" value="NZ_MDAL01000060.1"/>
</dbReference>
<comment type="caution">
    <text evidence="9">The sequence shown here is derived from an EMBL/GenBank/DDBJ whole genome shotgun (WGS) entry which is preliminary data.</text>
</comment>
<comment type="subcellular location">
    <subcellularLocation>
        <location evidence="1">Cell inner membrane</location>
        <topology evidence="1">Multi-pass membrane protein</topology>
    </subcellularLocation>
</comment>
<dbReference type="Proteomes" id="UP000235387">
    <property type="component" value="Unassembled WGS sequence"/>
</dbReference>
<dbReference type="EMBL" id="MDAL01000060">
    <property type="protein sequence ID" value="PMN88204.1"/>
    <property type="molecule type" value="Genomic_DNA"/>
</dbReference>
<keyword evidence="5 8" id="KW-0812">Transmembrane</keyword>
<evidence type="ECO:0000256" key="5">
    <source>
        <dbReference type="ARBA" id="ARBA00022692"/>
    </source>
</evidence>
<evidence type="ECO:0000256" key="7">
    <source>
        <dbReference type="ARBA" id="ARBA00023136"/>
    </source>
</evidence>
<feature type="transmembrane region" description="Helical" evidence="8">
    <location>
        <begin position="297"/>
        <end position="324"/>
    </location>
</feature>
<dbReference type="GO" id="GO:0005886">
    <property type="term" value="C:plasma membrane"/>
    <property type="evidence" value="ECO:0007669"/>
    <property type="project" value="UniProtKB-SubCell"/>
</dbReference>
<feature type="transmembrane region" description="Helical" evidence="8">
    <location>
        <begin position="161"/>
        <end position="181"/>
    </location>
</feature>
<evidence type="ECO:0000313" key="9">
    <source>
        <dbReference type="EMBL" id="PMN88204.1"/>
    </source>
</evidence>
<feature type="transmembrane region" description="Helical" evidence="8">
    <location>
        <begin position="254"/>
        <end position="277"/>
    </location>
</feature>
<keyword evidence="7 8" id="KW-0472">Membrane</keyword>
<accession>A0A2N7L498</accession>
<keyword evidence="6 8" id="KW-1133">Transmembrane helix</keyword>
<keyword evidence="4" id="KW-0997">Cell inner membrane</keyword>
<sequence>MRVLRCTSCDLILHNVSVARGYSACCPGCDSRVAKNTSLSFSGEIALGLAALALFFPAQLFPLISIELIGVNLSTTVGSGAVTLLSTFPFVGLLVLFCTVFSPFVFLLSILLSNVALHYRHAKSLYYTTYVLKVIRHWVMVDVFLVSLGIAGFKVADIAEISVGSGLFSFVLLQILMATLLSRVSPKRYWDAYSAKAELMNNAKSQPQTALTLDEEHMIGCKHCGLAQNAEHSNCARCGAKLEKRIFQSIQKTWACLIAATIFIFPANFFPISILLTNGKRLEDTIFSGVAHLIKTGMYGIAIIIFAASIIVPVAKIIGLAYILTCIHFKVESGRKQRMKIYRFVKWIGKWSVMDLCVIAIMMSLIDRGRLLDFTPGPGAIAFGLVVVLTMIAAESLDSRLIWDKYEQR</sequence>
<protein>
    <submittedName>
        <fullName evidence="9">Paraquat-inducible protein A</fullName>
    </submittedName>
</protein>
<proteinExistence type="inferred from homology"/>
<evidence type="ECO:0000256" key="1">
    <source>
        <dbReference type="ARBA" id="ARBA00004429"/>
    </source>
</evidence>
<evidence type="ECO:0000256" key="2">
    <source>
        <dbReference type="ARBA" id="ARBA00007555"/>
    </source>
</evidence>
<dbReference type="InterPro" id="IPR007498">
    <property type="entry name" value="PqiA-like"/>
</dbReference>
<feature type="transmembrane region" description="Helical" evidence="8">
    <location>
        <begin position="45"/>
        <end position="70"/>
    </location>
</feature>
<comment type="similarity">
    <text evidence="2">Belongs to the PqiA family.</text>
</comment>
<evidence type="ECO:0000256" key="8">
    <source>
        <dbReference type="SAM" id="Phobius"/>
    </source>
</evidence>
<gene>
    <name evidence="9" type="ORF">BCT23_07205</name>
</gene>
<dbReference type="AlphaFoldDB" id="A0A2N7L498"/>
<dbReference type="InterPro" id="IPR051800">
    <property type="entry name" value="PqiA-PqiB_transport"/>
</dbReference>
<feature type="transmembrane region" description="Helical" evidence="8">
    <location>
        <begin position="138"/>
        <end position="155"/>
    </location>
</feature>
<name>A0A2N7L498_9GAMM</name>